<dbReference type="EMBL" id="JAHXZJ010001864">
    <property type="protein sequence ID" value="KAH0550139.1"/>
    <property type="molecule type" value="Genomic_DNA"/>
</dbReference>
<comment type="caution">
    <text evidence="2">The sequence shown here is derived from an EMBL/GenBank/DDBJ whole genome shotgun (WGS) entry which is preliminary data.</text>
</comment>
<evidence type="ECO:0000313" key="2">
    <source>
        <dbReference type="EMBL" id="KAH0550139.1"/>
    </source>
</evidence>
<gene>
    <name evidence="2" type="ORF">KQX54_017692</name>
</gene>
<evidence type="ECO:0000256" key="1">
    <source>
        <dbReference type="SAM" id="MobiDB-lite"/>
    </source>
</evidence>
<reference evidence="2 3" key="1">
    <citation type="journal article" date="2021" name="J. Hered.">
        <title>A chromosome-level genome assembly of the parasitoid wasp, Cotesia glomerata (Hymenoptera: Braconidae).</title>
        <authorList>
            <person name="Pinto B.J."/>
            <person name="Weis J.J."/>
            <person name="Gamble T."/>
            <person name="Ode P.J."/>
            <person name="Paul R."/>
            <person name="Zaspel J.M."/>
        </authorList>
    </citation>
    <scope>NUCLEOTIDE SEQUENCE [LARGE SCALE GENOMIC DNA]</scope>
    <source>
        <strain evidence="2">CgM1</strain>
    </source>
</reference>
<feature type="compositionally biased region" description="Polar residues" evidence="1">
    <location>
        <begin position="1"/>
        <end position="10"/>
    </location>
</feature>
<dbReference type="AlphaFoldDB" id="A0AAV7IEH0"/>
<protein>
    <submittedName>
        <fullName evidence="2">Uncharacterized protein</fullName>
    </submittedName>
</protein>
<organism evidence="2 3">
    <name type="scientific">Cotesia glomerata</name>
    <name type="common">Lepidopteran parasitic wasp</name>
    <name type="synonym">Apanteles glomeratus</name>
    <dbReference type="NCBI Taxonomy" id="32391"/>
    <lineage>
        <taxon>Eukaryota</taxon>
        <taxon>Metazoa</taxon>
        <taxon>Ecdysozoa</taxon>
        <taxon>Arthropoda</taxon>
        <taxon>Hexapoda</taxon>
        <taxon>Insecta</taxon>
        <taxon>Pterygota</taxon>
        <taxon>Neoptera</taxon>
        <taxon>Endopterygota</taxon>
        <taxon>Hymenoptera</taxon>
        <taxon>Apocrita</taxon>
        <taxon>Ichneumonoidea</taxon>
        <taxon>Braconidae</taxon>
        <taxon>Microgastrinae</taxon>
        <taxon>Cotesia</taxon>
    </lineage>
</organism>
<accession>A0AAV7IEH0</accession>
<dbReference type="Proteomes" id="UP000826195">
    <property type="component" value="Unassembled WGS sequence"/>
</dbReference>
<keyword evidence="3" id="KW-1185">Reference proteome</keyword>
<proteinExistence type="predicted"/>
<sequence length="109" mass="11988">MDMSSDSTPTRWYEPPRSSLESAGPGGAGVPGVNPDYRSYYPHPAPTPHHPSATAHYAHISVGVLRRENTRWLAALGRHLVQMYTATEGGAKRRLVNGSSQLQPRIREL</sequence>
<name>A0AAV7IEH0_COTGL</name>
<feature type="region of interest" description="Disordered" evidence="1">
    <location>
        <begin position="1"/>
        <end position="53"/>
    </location>
</feature>
<evidence type="ECO:0000313" key="3">
    <source>
        <dbReference type="Proteomes" id="UP000826195"/>
    </source>
</evidence>